<feature type="binding site" evidence="8">
    <location>
        <position position="213"/>
    </location>
    <ligand>
        <name>Mn(2+)</name>
        <dbReference type="ChEBI" id="CHEBI:29035"/>
    </ligand>
</feature>
<keyword evidence="7 8" id="KW-0238">DNA-binding</keyword>
<dbReference type="Pfam" id="PF01867">
    <property type="entry name" value="Cas_Cas1"/>
    <property type="match status" value="2"/>
</dbReference>
<keyword evidence="4 8" id="KW-0378">Hydrolase</keyword>
<evidence type="ECO:0000313" key="11">
    <source>
        <dbReference type="Proteomes" id="UP000460558"/>
    </source>
</evidence>
<dbReference type="InterPro" id="IPR042206">
    <property type="entry name" value="CRISPR-assoc_Cas1_C"/>
</dbReference>
<reference evidence="10 11" key="1">
    <citation type="submission" date="2019-06" db="EMBL/GenBank/DDBJ databases">
        <title>Comparative genomics and metabolomics analyses of clavulanic acid producing Streptomyces species provides insight into specialized metabolism and evolution of beta-lactam biosynthetic gene clusters.</title>
        <authorList>
            <person name="Moore M.A."/>
            <person name="Cruz-Morales P."/>
            <person name="Barona Gomez F."/>
            <person name="Kapil T."/>
        </authorList>
    </citation>
    <scope>NUCLEOTIDE SEQUENCE [LARGE SCALE GENOMIC DNA]</scope>
    <source>
        <strain evidence="10 11">T-272</strain>
    </source>
</reference>
<dbReference type="EMBL" id="VDEQ01000305">
    <property type="protein sequence ID" value="MQS39034.1"/>
    <property type="molecule type" value="Genomic_DNA"/>
</dbReference>
<dbReference type="PANTHER" id="PTHR34353">
    <property type="entry name" value="CRISPR-ASSOCIATED ENDONUCLEASE CAS1 1"/>
    <property type="match status" value="1"/>
</dbReference>
<organism evidence="10 11">
    <name type="scientific">Streptomyces katsurahamanus</name>
    <dbReference type="NCBI Taxonomy" id="2577098"/>
    <lineage>
        <taxon>Bacteria</taxon>
        <taxon>Bacillati</taxon>
        <taxon>Actinomycetota</taxon>
        <taxon>Actinomycetes</taxon>
        <taxon>Kitasatosporales</taxon>
        <taxon>Streptomycetaceae</taxon>
        <taxon>Streptomyces</taxon>
    </lineage>
</organism>
<dbReference type="PANTHER" id="PTHR34353:SF3">
    <property type="entry name" value="CRISPR-ASSOCIATED ENDONUCLEASE CAS1"/>
    <property type="match status" value="1"/>
</dbReference>
<keyword evidence="1 8" id="KW-0540">Nuclease</keyword>
<comment type="function">
    <text evidence="8">CRISPR (clustered regularly interspaced short palindromic repeat), is an adaptive immune system that provides protection against mobile genetic elements (viruses, transposable elements and conjugative plasmids). CRISPR clusters contain spacers, sequences complementary to antecedent mobile elements, and target invading nucleic acids. CRISPR clusters are transcribed and processed into CRISPR RNA (crRNA). Acts as a dsDNA endonuclease. Involved in the integration of spacer DNA into the CRISPR cassette.</text>
</comment>
<evidence type="ECO:0000256" key="2">
    <source>
        <dbReference type="ARBA" id="ARBA00022723"/>
    </source>
</evidence>
<accession>A0ABW9P136</accession>
<dbReference type="InterPro" id="IPR050646">
    <property type="entry name" value="Cas1"/>
</dbReference>
<dbReference type="InterPro" id="IPR019851">
    <property type="entry name" value="CRISPR-assoc_Cas1_ECOLI"/>
</dbReference>
<feature type="compositionally biased region" description="Pro residues" evidence="9">
    <location>
        <begin position="356"/>
        <end position="367"/>
    </location>
</feature>
<keyword evidence="6 8" id="KW-0051">Antiviral defense</keyword>
<keyword evidence="8" id="KW-0464">Manganese</keyword>
<dbReference type="HAMAP" id="MF_01470">
    <property type="entry name" value="Cas1"/>
    <property type="match status" value="1"/>
</dbReference>
<comment type="similarity">
    <text evidence="8">Belongs to the CRISPR-associated endonuclease Cas1 family.</text>
</comment>
<proteinExistence type="inferred from homology"/>
<dbReference type="RefSeq" id="WP_153486420.1">
    <property type="nucleotide sequence ID" value="NZ_VDEQ01000305.1"/>
</dbReference>
<dbReference type="EC" id="3.1.-.-" evidence="8"/>
<dbReference type="GO" id="GO:0004519">
    <property type="term" value="F:endonuclease activity"/>
    <property type="evidence" value="ECO:0007669"/>
    <property type="project" value="UniProtKB-KW"/>
</dbReference>
<keyword evidence="2 8" id="KW-0479">Metal-binding</keyword>
<evidence type="ECO:0000256" key="3">
    <source>
        <dbReference type="ARBA" id="ARBA00022759"/>
    </source>
</evidence>
<gene>
    <name evidence="10" type="primary">cas1e</name>
    <name evidence="8" type="synonym">cas1</name>
    <name evidence="10" type="ORF">FFZ77_26690</name>
</gene>
<feature type="binding site" evidence="8">
    <location>
        <position position="145"/>
    </location>
    <ligand>
        <name>Mn(2+)</name>
        <dbReference type="ChEBI" id="CHEBI:29035"/>
    </ligand>
</feature>
<sequence length="367" mass="39482">MADIWWKADPHDLHRIVDRVSSVYVERSHLDRDENAVVVINKRETVRIPAAMIAVMLLGPGTRVTHGAIRLLADSGTAVCWVGEQGVRMYASGLGPSRGAGLLHRQAWLVTRPKERLGVARAMYGMRFPGEDVSHATMQQLRGREGARFRKLYQEHSRRTGVRWDGRVYKAGDAFAAGDDLNRLLSAANAALYGICHAVIVGLGASPGLGFVHTGSAISFVLDIADLYKAEYTIPLAFDLTAQGLTDERDARIGLRDQIAETKLLSRIVTDIKSLLNPPGTDFDTPETSELWDERLGSVSAGVNWAADAPAPGVGGVGGVGGDQEPPGSTASLTPADMGERHIAVIGPEFEESTPPQKPEQSPEPPG</sequence>
<feature type="region of interest" description="Disordered" evidence="9">
    <location>
        <begin position="317"/>
        <end position="367"/>
    </location>
</feature>
<dbReference type="NCBIfam" id="TIGR00287">
    <property type="entry name" value="cas1"/>
    <property type="match status" value="1"/>
</dbReference>
<evidence type="ECO:0000256" key="7">
    <source>
        <dbReference type="ARBA" id="ARBA00023125"/>
    </source>
</evidence>
<evidence type="ECO:0000256" key="1">
    <source>
        <dbReference type="ARBA" id="ARBA00022722"/>
    </source>
</evidence>
<keyword evidence="3 8" id="KW-0255">Endonuclease</keyword>
<dbReference type="NCBIfam" id="TIGR03638">
    <property type="entry name" value="cas1_ECOLI"/>
    <property type="match status" value="1"/>
</dbReference>
<comment type="cofactor">
    <cofactor evidence="8">
        <name>Mg(2+)</name>
        <dbReference type="ChEBI" id="CHEBI:18420"/>
    </cofactor>
    <cofactor evidence="8">
        <name>Mn(2+)</name>
        <dbReference type="ChEBI" id="CHEBI:29035"/>
    </cofactor>
</comment>
<evidence type="ECO:0000256" key="5">
    <source>
        <dbReference type="ARBA" id="ARBA00022842"/>
    </source>
</evidence>
<name>A0ABW9P136_9ACTN</name>
<evidence type="ECO:0000313" key="10">
    <source>
        <dbReference type="EMBL" id="MQS39034.1"/>
    </source>
</evidence>
<protein>
    <recommendedName>
        <fullName evidence="8">CRISPR-associated endonuclease Cas1</fullName>
        <ecNumber evidence="8">3.1.-.-</ecNumber>
    </recommendedName>
</protein>
<dbReference type="Gene3D" id="3.100.10.20">
    <property type="entry name" value="CRISPR-associated endonuclease Cas1, N-terminal domain"/>
    <property type="match status" value="1"/>
</dbReference>
<evidence type="ECO:0000256" key="8">
    <source>
        <dbReference type="HAMAP-Rule" id="MF_01470"/>
    </source>
</evidence>
<feature type="binding site" evidence="8">
    <location>
        <position position="226"/>
    </location>
    <ligand>
        <name>Mn(2+)</name>
        <dbReference type="ChEBI" id="CHEBI:29035"/>
    </ligand>
</feature>
<evidence type="ECO:0000256" key="6">
    <source>
        <dbReference type="ARBA" id="ARBA00023118"/>
    </source>
</evidence>
<dbReference type="CDD" id="cd09719">
    <property type="entry name" value="Cas1_I-E"/>
    <property type="match status" value="1"/>
</dbReference>
<dbReference type="Gene3D" id="1.20.120.920">
    <property type="entry name" value="CRISPR-associated endonuclease Cas1, C-terminal domain"/>
    <property type="match status" value="1"/>
</dbReference>
<comment type="caution">
    <text evidence="10">The sequence shown here is derived from an EMBL/GenBank/DDBJ whole genome shotgun (WGS) entry which is preliminary data.</text>
</comment>
<dbReference type="InterPro" id="IPR002729">
    <property type="entry name" value="CRISPR-assoc_Cas1"/>
</dbReference>
<dbReference type="InterPro" id="IPR042211">
    <property type="entry name" value="CRISPR-assoc_Cas1_N"/>
</dbReference>
<dbReference type="Proteomes" id="UP000460558">
    <property type="component" value="Unassembled WGS sequence"/>
</dbReference>
<evidence type="ECO:0000256" key="4">
    <source>
        <dbReference type="ARBA" id="ARBA00022801"/>
    </source>
</evidence>
<keyword evidence="11" id="KW-1185">Reference proteome</keyword>
<keyword evidence="5 8" id="KW-0460">Magnesium</keyword>
<evidence type="ECO:0000256" key="9">
    <source>
        <dbReference type="SAM" id="MobiDB-lite"/>
    </source>
</evidence>
<dbReference type="InterPro" id="IPR033641">
    <property type="entry name" value="Cas1_I-E"/>
</dbReference>
<comment type="subunit">
    <text evidence="8">Homodimer, forms a heterotetramer with a Cas2 homodimer.</text>
</comment>